<evidence type="ECO:0000313" key="4">
    <source>
        <dbReference type="Proteomes" id="UP000006854"/>
    </source>
</evidence>
<keyword evidence="2" id="KW-1133">Transmembrane helix</keyword>
<keyword evidence="4" id="KW-1185">Reference proteome</keyword>
<evidence type="ECO:0000256" key="2">
    <source>
        <dbReference type="SAM" id="Phobius"/>
    </source>
</evidence>
<name>F2RGR9_STRVP</name>
<dbReference type="HOGENOM" id="CLU_1864097_0_0_11"/>
<dbReference type="EMBL" id="FR845719">
    <property type="protein sequence ID" value="CCA54880.1"/>
    <property type="molecule type" value="Genomic_DNA"/>
</dbReference>
<feature type="region of interest" description="Disordered" evidence="1">
    <location>
        <begin position="1"/>
        <end position="39"/>
    </location>
</feature>
<feature type="transmembrane region" description="Helical" evidence="2">
    <location>
        <begin position="109"/>
        <end position="136"/>
    </location>
</feature>
<keyword evidence="2" id="KW-0812">Transmembrane</keyword>
<evidence type="ECO:0000313" key="3">
    <source>
        <dbReference type="EMBL" id="CCA54880.1"/>
    </source>
</evidence>
<evidence type="ECO:0000256" key="1">
    <source>
        <dbReference type="SAM" id="MobiDB-lite"/>
    </source>
</evidence>
<organism evidence="3 4">
    <name type="scientific">Streptomyces venezuelae (strain ATCC 10712 / CBS 650.69 / DSM 40230 / JCM 4526 / NBRC 13096 / PD 04745)</name>
    <dbReference type="NCBI Taxonomy" id="953739"/>
    <lineage>
        <taxon>Bacteria</taxon>
        <taxon>Bacillati</taxon>
        <taxon>Actinomycetota</taxon>
        <taxon>Actinomycetes</taxon>
        <taxon>Kitasatosporales</taxon>
        <taxon>Streptomycetaceae</taxon>
        <taxon>Streptomyces</taxon>
    </lineage>
</organism>
<dbReference type="PATRIC" id="fig|953739.5.peg.3702"/>
<dbReference type="AlphaFoldDB" id="F2RGR9"/>
<proteinExistence type="predicted"/>
<protein>
    <submittedName>
        <fullName evidence="3">Uncharacterized protein</fullName>
    </submittedName>
</protein>
<dbReference type="KEGG" id="sve:SVEN_1593"/>
<gene>
    <name evidence="3" type="ordered locus">SVEN_1593</name>
</gene>
<sequence>MDTGLTGERIAPRNPMTSTPDHHPAPTAADPQRYTAHGYPAVPPIVHPAAFGASPWPPPAVLGPEMFAELRSLRESVTAVSSKLDGIQGTYERVQDHENRIRALENRRWPIPAAMLVATVAAAGIAAAGAVLTVLVK</sequence>
<keyword evidence="2" id="KW-0472">Membrane</keyword>
<accession>F2RGR9</accession>
<reference evidence="3 4" key="1">
    <citation type="journal article" date="2011" name="BMC Genomics">
        <title>Genome-wide analysis of the role of GlnR in Streptomyces venezuelae provides new insights into global nitrogen regulation in actinomycetes.</title>
        <authorList>
            <person name="Pullan S.T."/>
            <person name="Bibb M.J."/>
            <person name="Merrick M."/>
        </authorList>
    </citation>
    <scope>NUCLEOTIDE SEQUENCE [LARGE SCALE GENOMIC DNA]</scope>
    <source>
        <strain evidence="4">ATCC 10712 / CBS 650.69 / DSM 40230 / JCM 4526 / NBRC 13096 / PD 04745</strain>
    </source>
</reference>
<dbReference type="Proteomes" id="UP000006854">
    <property type="component" value="Chromosome"/>
</dbReference>